<dbReference type="Pfam" id="PF13542">
    <property type="entry name" value="HTH_Tnp_ISL3"/>
    <property type="match status" value="1"/>
</dbReference>
<reference evidence="3 4" key="1">
    <citation type="submission" date="2011-03" db="EMBL/GenBank/DDBJ databases">
        <title>The Genome Sequence of Gemella haemolysans M341.</title>
        <authorList>
            <consortium name="The Broad Institute Genome Sequencing Platform"/>
            <consortium name="The Broad Institute Genome Sequencing Center for Infectious Disease"/>
            <person name="Earl A."/>
            <person name="Ward D."/>
            <person name="Feldgarden M."/>
            <person name="Gevers D."/>
            <person name="Sibley C.D."/>
            <person name="Field T.R."/>
            <person name="Grinwis M."/>
            <person name="Eshaghurshan C.S."/>
            <person name="Surette M.G."/>
            <person name="Young S.K."/>
            <person name="Zeng Q."/>
            <person name="Gargeya S."/>
            <person name="Fitzgerald M."/>
            <person name="Haas B."/>
            <person name="Abouelleil A."/>
            <person name="Alvarado L."/>
            <person name="Arachchi H.M."/>
            <person name="Berlin A."/>
            <person name="Brown A."/>
            <person name="Chapman S.B."/>
            <person name="Chen Z."/>
            <person name="Dunbar C."/>
            <person name="Freedman E."/>
            <person name="Gearin G."/>
            <person name="Gellesch M."/>
            <person name="Goldberg J."/>
            <person name="Griggs A."/>
            <person name="Gujja S."/>
            <person name="Heilman E.R."/>
            <person name="Heiman D."/>
            <person name="Howarth C."/>
            <person name="Larson L."/>
            <person name="Lui A."/>
            <person name="MacDonald P.J.P."/>
            <person name="Mehta T."/>
            <person name="Montmayeur A."/>
            <person name="Murphy C."/>
            <person name="Neiman D."/>
            <person name="Pearson M."/>
            <person name="Priest M."/>
            <person name="Roberts A."/>
            <person name="Saif S."/>
            <person name="Shea T."/>
            <person name="Shenoy N."/>
            <person name="Sisk P."/>
            <person name="Stolte C."/>
            <person name="Sykes S."/>
            <person name="White J."/>
            <person name="Yandava C."/>
            <person name="Wortman J."/>
            <person name="Nusbaum C."/>
            <person name="Birren B."/>
        </authorList>
    </citation>
    <scope>NUCLEOTIDE SEQUENCE [LARGE SCALE GENOMIC DNA]</scope>
    <source>
        <strain evidence="3 4">M341</strain>
    </source>
</reference>
<dbReference type="InterPro" id="IPR002560">
    <property type="entry name" value="Transposase_DDE"/>
</dbReference>
<dbReference type="PANTHER" id="PTHR33498:SF1">
    <property type="entry name" value="TRANSPOSASE FOR INSERTION SEQUENCE ELEMENT IS1557"/>
    <property type="match status" value="1"/>
</dbReference>
<dbReference type="Pfam" id="PF01610">
    <property type="entry name" value="DDE_Tnp_ISL3"/>
    <property type="match status" value="1"/>
</dbReference>
<proteinExistence type="predicted"/>
<evidence type="ECO:0000259" key="2">
    <source>
        <dbReference type="Pfam" id="PF13542"/>
    </source>
</evidence>
<name>A0AA87AVN0_9BACL</name>
<evidence type="ECO:0008006" key="5">
    <source>
        <dbReference type="Google" id="ProtNLM"/>
    </source>
</evidence>
<evidence type="ECO:0000313" key="3">
    <source>
        <dbReference type="EMBL" id="EGF87666.1"/>
    </source>
</evidence>
<comment type="caution">
    <text evidence="3">The sequence shown here is derived from an EMBL/GenBank/DDBJ whole genome shotgun (WGS) entry which is preliminary data.</text>
</comment>
<sequence length="446" mass="52068">MSNFITNLLLIKDQNITMDDKLDLINVDGQDTFVFHGTLSYNPKCCTNCGCIKEGNNIVKNGFTDPLKVALLKMSECPTYLRLKKQRFKCKECNSKFCAETSFVQKHCSISKNLIFYIMKNLSKTISFKDIAELSNVSVSTVVRVMKSCREAVEVKTHSTLPEHLCFDEIKSTKDSKNGMSFVFLDAKTHDFIDIVDGRTQHILKQYFMRYPRKVRKKVKTICIDIYPPYMNMIREMFPNAKIIIDRFHMVQNINRELNKARIKLMNQYKNKKGSIYTVLKNFWKVILEDRDKVNSTKSFYSRSFKRYVTRKEVLDYILAIDDEFTASYGRVHEIREAIKAKDSVELEKYIDMDTRGLSKGVSKAINTMNKHKEYMLNAVKYKYSNGPLEGFNNKIKLLKKVSYGYSSFSNFRLRILIMSRLFVSEYKNNVKLKENKKKSKQQNAA</sequence>
<dbReference type="RefSeq" id="WP_003147511.1">
    <property type="nucleotide sequence ID" value="NZ_GL883584.1"/>
</dbReference>
<evidence type="ECO:0000313" key="4">
    <source>
        <dbReference type="Proteomes" id="UP000004773"/>
    </source>
</evidence>
<dbReference type="NCBIfam" id="NF033550">
    <property type="entry name" value="transpos_ISL3"/>
    <property type="match status" value="1"/>
</dbReference>
<dbReference type="InterPro" id="IPR047951">
    <property type="entry name" value="Transpos_ISL3"/>
</dbReference>
<organism evidence="3 4">
    <name type="scientific">Gemella haemolysans M341</name>
    <dbReference type="NCBI Taxonomy" id="562981"/>
    <lineage>
        <taxon>Bacteria</taxon>
        <taxon>Bacillati</taxon>
        <taxon>Bacillota</taxon>
        <taxon>Bacilli</taxon>
        <taxon>Bacillales</taxon>
        <taxon>Gemellaceae</taxon>
        <taxon>Gemella</taxon>
    </lineage>
</organism>
<dbReference type="EMBL" id="ACRO01000027">
    <property type="protein sequence ID" value="EGF87666.1"/>
    <property type="molecule type" value="Genomic_DNA"/>
</dbReference>
<evidence type="ECO:0000259" key="1">
    <source>
        <dbReference type="Pfam" id="PF01610"/>
    </source>
</evidence>
<dbReference type="Proteomes" id="UP000004773">
    <property type="component" value="Unassembled WGS sequence"/>
</dbReference>
<dbReference type="PANTHER" id="PTHR33498">
    <property type="entry name" value="TRANSPOSASE FOR INSERTION SEQUENCE ELEMENT IS1557"/>
    <property type="match status" value="1"/>
</dbReference>
<dbReference type="AlphaFoldDB" id="A0AA87AVN0"/>
<accession>A0AA87AVN0</accession>
<protein>
    <recommendedName>
        <fullName evidence="5">Transposase</fullName>
    </recommendedName>
</protein>
<gene>
    <name evidence="3" type="ORF">HMPREF0428_01372</name>
</gene>
<feature type="domain" description="Transposase IS204/IS1001/IS1096/IS1165 helix-turn-helix" evidence="2">
    <location>
        <begin position="100"/>
        <end position="147"/>
    </location>
</feature>
<feature type="domain" description="Transposase IS204/IS1001/IS1096/IS1165 DDE" evidence="1">
    <location>
        <begin position="165"/>
        <end position="416"/>
    </location>
</feature>
<dbReference type="InterPro" id="IPR032877">
    <property type="entry name" value="Transposase_HTH"/>
</dbReference>